<dbReference type="PANTHER" id="PTHR48111:SF22">
    <property type="entry name" value="REGULATOR OF RPOS"/>
    <property type="match status" value="1"/>
</dbReference>
<name>A0ABT5PPS0_9PSED</name>
<keyword evidence="5" id="KW-0804">Transcription</keyword>
<keyword evidence="3" id="KW-0805">Transcription regulation</keyword>
<evidence type="ECO:0000313" key="11">
    <source>
        <dbReference type="Proteomes" id="UP001150531"/>
    </source>
</evidence>
<protein>
    <submittedName>
        <fullName evidence="10">Response regulator transcription factor</fullName>
    </submittedName>
</protein>
<feature type="modified residue" description="4-aspartylphosphate" evidence="6">
    <location>
        <position position="51"/>
    </location>
</feature>
<evidence type="ECO:0000256" key="1">
    <source>
        <dbReference type="ARBA" id="ARBA00022553"/>
    </source>
</evidence>
<evidence type="ECO:0000256" key="7">
    <source>
        <dbReference type="PROSITE-ProRule" id="PRU01091"/>
    </source>
</evidence>
<keyword evidence="2" id="KW-0902">Two-component regulatory system</keyword>
<dbReference type="Gene3D" id="3.40.50.2300">
    <property type="match status" value="1"/>
</dbReference>
<dbReference type="PROSITE" id="PS50110">
    <property type="entry name" value="RESPONSE_REGULATORY"/>
    <property type="match status" value="1"/>
</dbReference>
<dbReference type="Gene3D" id="1.10.10.10">
    <property type="entry name" value="Winged helix-like DNA-binding domain superfamily/Winged helix DNA-binding domain"/>
    <property type="match status" value="1"/>
</dbReference>
<dbReference type="InterPro" id="IPR039420">
    <property type="entry name" value="WalR-like"/>
</dbReference>
<dbReference type="SUPFAM" id="SSF52172">
    <property type="entry name" value="CheY-like"/>
    <property type="match status" value="1"/>
</dbReference>
<dbReference type="InterPro" id="IPR001789">
    <property type="entry name" value="Sig_transdc_resp-reg_receiver"/>
</dbReference>
<dbReference type="InterPro" id="IPR001867">
    <property type="entry name" value="OmpR/PhoB-type_DNA-bd"/>
</dbReference>
<dbReference type="Pfam" id="PF00486">
    <property type="entry name" value="Trans_reg_C"/>
    <property type="match status" value="1"/>
</dbReference>
<evidence type="ECO:0000256" key="5">
    <source>
        <dbReference type="ARBA" id="ARBA00023163"/>
    </source>
</evidence>
<feature type="domain" description="OmpR/PhoB-type" evidence="9">
    <location>
        <begin position="126"/>
        <end position="225"/>
    </location>
</feature>
<evidence type="ECO:0000313" key="10">
    <source>
        <dbReference type="EMBL" id="MDD1125913.1"/>
    </source>
</evidence>
<accession>A0ABT5PPS0</accession>
<feature type="DNA-binding region" description="OmpR/PhoB-type" evidence="7">
    <location>
        <begin position="126"/>
        <end position="225"/>
    </location>
</feature>
<comment type="caution">
    <text evidence="10">The sequence shown here is derived from an EMBL/GenBank/DDBJ whole genome shotgun (WGS) entry which is preliminary data.</text>
</comment>
<evidence type="ECO:0000256" key="2">
    <source>
        <dbReference type="ARBA" id="ARBA00023012"/>
    </source>
</evidence>
<keyword evidence="1 6" id="KW-0597">Phosphoprotein</keyword>
<evidence type="ECO:0000259" key="9">
    <source>
        <dbReference type="PROSITE" id="PS51755"/>
    </source>
</evidence>
<dbReference type="PANTHER" id="PTHR48111">
    <property type="entry name" value="REGULATOR OF RPOS"/>
    <property type="match status" value="1"/>
</dbReference>
<reference evidence="10" key="1">
    <citation type="submission" date="2022-05" db="EMBL/GenBank/DDBJ databases">
        <title>Novel Pseudomonas spp. Isolated from a Rainbow Trout Aquaculture Facility.</title>
        <authorList>
            <person name="Testerman T."/>
            <person name="Graf J."/>
        </authorList>
    </citation>
    <scope>NUCLEOTIDE SEQUENCE</scope>
    <source>
        <strain evidence="10">ID386</strain>
    </source>
</reference>
<dbReference type="PROSITE" id="PS51755">
    <property type="entry name" value="OMPR_PHOB"/>
    <property type="match status" value="1"/>
</dbReference>
<dbReference type="SMART" id="SM00448">
    <property type="entry name" value="REC"/>
    <property type="match status" value="1"/>
</dbReference>
<evidence type="ECO:0000256" key="3">
    <source>
        <dbReference type="ARBA" id="ARBA00023015"/>
    </source>
</evidence>
<dbReference type="CDD" id="cd00383">
    <property type="entry name" value="trans_reg_C"/>
    <property type="match status" value="1"/>
</dbReference>
<dbReference type="EMBL" id="JAMDGS010000010">
    <property type="protein sequence ID" value="MDD1125913.1"/>
    <property type="molecule type" value="Genomic_DNA"/>
</dbReference>
<dbReference type="Proteomes" id="UP001150531">
    <property type="component" value="Unassembled WGS sequence"/>
</dbReference>
<proteinExistence type="predicted"/>
<dbReference type="SMART" id="SM00862">
    <property type="entry name" value="Trans_reg_C"/>
    <property type="match status" value="1"/>
</dbReference>
<dbReference type="CDD" id="cd17574">
    <property type="entry name" value="REC_OmpR"/>
    <property type="match status" value="1"/>
</dbReference>
<gene>
    <name evidence="10" type="ORF">M5G18_15075</name>
</gene>
<dbReference type="InterPro" id="IPR036388">
    <property type="entry name" value="WH-like_DNA-bd_sf"/>
</dbReference>
<dbReference type="RefSeq" id="WP_273899504.1">
    <property type="nucleotide sequence ID" value="NZ_JAMDGS010000010.1"/>
</dbReference>
<sequence length="230" mass="25739">MNILIIEDNPDIVANLYEYFEPLGHELDNARTGLAGLRLAEERQYDIIILDGMLPGMDGLEVCANIRAGRHTDVPILMLTARDTTQDKVNGFSSGADDYLVKPYSLLELDARINALNRRASKSMGRQIIQYGELRADFGQYEFTRNGQLLDLTPLGYKIMAALIRAAPKVVTREALEQELWQDNPPMSDALRSHVHILRQVVDKPFPNSKPMLITVQGTGFRLGGVDEES</sequence>
<dbReference type="Gene3D" id="6.10.250.690">
    <property type="match status" value="1"/>
</dbReference>
<organism evidence="10 11">
    <name type="scientific">Pseudomonas aphyarum</name>
    <dbReference type="NCBI Taxonomy" id="2942629"/>
    <lineage>
        <taxon>Bacteria</taxon>
        <taxon>Pseudomonadati</taxon>
        <taxon>Pseudomonadota</taxon>
        <taxon>Gammaproteobacteria</taxon>
        <taxon>Pseudomonadales</taxon>
        <taxon>Pseudomonadaceae</taxon>
        <taxon>Pseudomonas</taxon>
    </lineage>
</organism>
<evidence type="ECO:0000259" key="8">
    <source>
        <dbReference type="PROSITE" id="PS50110"/>
    </source>
</evidence>
<feature type="domain" description="Response regulatory" evidence="8">
    <location>
        <begin position="2"/>
        <end position="117"/>
    </location>
</feature>
<dbReference type="InterPro" id="IPR011006">
    <property type="entry name" value="CheY-like_superfamily"/>
</dbReference>
<dbReference type="Pfam" id="PF00072">
    <property type="entry name" value="Response_reg"/>
    <property type="match status" value="1"/>
</dbReference>
<keyword evidence="4 7" id="KW-0238">DNA-binding</keyword>
<keyword evidence="11" id="KW-1185">Reference proteome</keyword>
<evidence type="ECO:0000256" key="4">
    <source>
        <dbReference type="ARBA" id="ARBA00023125"/>
    </source>
</evidence>
<evidence type="ECO:0000256" key="6">
    <source>
        <dbReference type="PROSITE-ProRule" id="PRU00169"/>
    </source>
</evidence>